<dbReference type="STRING" id="1333845.SAMN04487895_101723"/>
<accession>A0A1H8H0X7</accession>
<reference evidence="2 3" key="1">
    <citation type="submission" date="2016-10" db="EMBL/GenBank/DDBJ databases">
        <authorList>
            <person name="de Groot N.N."/>
        </authorList>
    </citation>
    <scope>NUCLEOTIDE SEQUENCE [LARGE SCALE GENOMIC DNA]</scope>
    <source>
        <strain evidence="2 3">CGMCC 1.10238</strain>
    </source>
</reference>
<proteinExistence type="predicted"/>
<protein>
    <submittedName>
        <fullName evidence="2">Uncharacterized protein</fullName>
    </submittedName>
</protein>
<sequence>MTKHNQSKREGQFRLILFIVMVPLLFVVQSNPYYFAFISIVTLYLLITAIYRLTRKE</sequence>
<evidence type="ECO:0000313" key="2">
    <source>
        <dbReference type="EMBL" id="SEN50031.1"/>
    </source>
</evidence>
<dbReference type="EMBL" id="FODH01000001">
    <property type="protein sequence ID" value="SEN50031.1"/>
    <property type="molecule type" value="Genomic_DNA"/>
</dbReference>
<gene>
    <name evidence="2" type="ORF">SAMN04487895_101723</name>
</gene>
<keyword evidence="1" id="KW-0812">Transmembrane</keyword>
<feature type="transmembrane region" description="Helical" evidence="1">
    <location>
        <begin position="12"/>
        <end position="28"/>
    </location>
</feature>
<evidence type="ECO:0000313" key="3">
    <source>
        <dbReference type="Proteomes" id="UP000198809"/>
    </source>
</evidence>
<name>A0A1H8H0X7_9BACL</name>
<feature type="transmembrane region" description="Helical" evidence="1">
    <location>
        <begin position="34"/>
        <end position="53"/>
    </location>
</feature>
<keyword evidence="1" id="KW-1133">Transmembrane helix</keyword>
<keyword evidence="1" id="KW-0472">Membrane</keyword>
<evidence type="ECO:0000256" key="1">
    <source>
        <dbReference type="SAM" id="Phobius"/>
    </source>
</evidence>
<organism evidence="2 3">
    <name type="scientific">Paenibacillus sophorae</name>
    <dbReference type="NCBI Taxonomy" id="1333845"/>
    <lineage>
        <taxon>Bacteria</taxon>
        <taxon>Bacillati</taxon>
        <taxon>Bacillota</taxon>
        <taxon>Bacilli</taxon>
        <taxon>Bacillales</taxon>
        <taxon>Paenibacillaceae</taxon>
        <taxon>Paenibacillus</taxon>
    </lineage>
</organism>
<dbReference type="AlphaFoldDB" id="A0A1H8H0X7"/>
<dbReference type="Proteomes" id="UP000198809">
    <property type="component" value="Unassembled WGS sequence"/>
</dbReference>